<gene>
    <name evidence="1" type="ORF">PQR01_34625</name>
</gene>
<protein>
    <submittedName>
        <fullName evidence="1">Uncharacterized protein</fullName>
    </submittedName>
</protein>
<dbReference type="EMBL" id="JAQQDW010000117">
    <property type="protein sequence ID" value="MFM0108428.1"/>
    <property type="molecule type" value="Genomic_DNA"/>
</dbReference>
<proteinExistence type="predicted"/>
<evidence type="ECO:0000313" key="2">
    <source>
        <dbReference type="Proteomes" id="UP001629235"/>
    </source>
</evidence>
<accession>A0ACC7NN21</accession>
<comment type="caution">
    <text evidence="1">The sequence shown here is derived from an EMBL/GenBank/DDBJ whole genome shotgun (WGS) entry which is preliminary data.</text>
</comment>
<feature type="non-terminal residue" evidence="1">
    <location>
        <position position="1"/>
    </location>
</feature>
<evidence type="ECO:0000313" key="1">
    <source>
        <dbReference type="EMBL" id="MFM0108428.1"/>
    </source>
</evidence>
<name>A0ACC7NN21_9BURK</name>
<sequence>SVAPRLRPAEHLSVCTRLSSQIHQLRSVDLTAVSGSTISFRWCYIGNPIRQASKKWKLPAKMSIVLHAANMAHLRRAISLLFVITPLR</sequence>
<organism evidence="1 2">
    <name type="scientific">Paraburkholderia rhynchosiae</name>
    <dbReference type="NCBI Taxonomy" id="487049"/>
    <lineage>
        <taxon>Bacteria</taxon>
        <taxon>Pseudomonadati</taxon>
        <taxon>Pseudomonadota</taxon>
        <taxon>Betaproteobacteria</taxon>
        <taxon>Burkholderiales</taxon>
        <taxon>Burkholderiaceae</taxon>
        <taxon>Paraburkholderia</taxon>
    </lineage>
</organism>
<reference evidence="1 2" key="1">
    <citation type="journal article" date="2024" name="Chem. Sci.">
        <title>Discovery of megapolipeptins by genome mining of a Burkholderiales bacteria collection.</title>
        <authorList>
            <person name="Paulo B.S."/>
            <person name="Recchia M.J.J."/>
            <person name="Lee S."/>
            <person name="Fergusson C.H."/>
            <person name="Romanowski S.B."/>
            <person name="Hernandez A."/>
            <person name="Krull N."/>
            <person name="Liu D.Y."/>
            <person name="Cavanagh H."/>
            <person name="Bos A."/>
            <person name="Gray C.A."/>
            <person name="Murphy B.T."/>
            <person name="Linington R.G."/>
            <person name="Eustaquio A.S."/>
        </authorList>
    </citation>
    <scope>NUCLEOTIDE SEQUENCE [LARGE SCALE GENOMIC DNA]</scope>
    <source>
        <strain evidence="1 2">RL18-126-BIB-B</strain>
    </source>
</reference>
<keyword evidence="2" id="KW-1185">Reference proteome</keyword>
<dbReference type="Proteomes" id="UP001629235">
    <property type="component" value="Unassembled WGS sequence"/>
</dbReference>